<dbReference type="PANTHER" id="PTHR28280">
    <property type="entry name" value="SHUTTLING PRE-60S FACTOR ECM1"/>
    <property type="match status" value="1"/>
</dbReference>
<dbReference type="GO" id="GO:0000055">
    <property type="term" value="P:ribosomal large subunit export from nucleus"/>
    <property type="evidence" value="ECO:0007669"/>
    <property type="project" value="TreeGrafter"/>
</dbReference>
<keyword evidence="4" id="KW-0963">Cytoplasm</keyword>
<dbReference type="GO" id="GO:0030687">
    <property type="term" value="C:preribosome, large subunit precursor"/>
    <property type="evidence" value="ECO:0007669"/>
    <property type="project" value="TreeGrafter"/>
</dbReference>
<reference evidence="8 9" key="1">
    <citation type="submission" date="2023-08" db="EMBL/GenBank/DDBJ databases">
        <title>Black Yeasts Isolated from many extreme environments.</title>
        <authorList>
            <person name="Coleine C."/>
            <person name="Stajich J.E."/>
            <person name="Selbmann L."/>
        </authorList>
    </citation>
    <scope>NUCLEOTIDE SEQUENCE [LARGE SCALE GENOMIC DNA]</scope>
    <source>
        <strain evidence="8 9">CCFEE 5792</strain>
    </source>
</reference>
<keyword evidence="9" id="KW-1185">Reference proteome</keyword>
<accession>A0AAV9N2M5</accession>
<keyword evidence="5" id="KW-0690">Ribosome biogenesis</keyword>
<dbReference type="Pfam" id="PF09135">
    <property type="entry name" value="Alb1"/>
    <property type="match status" value="1"/>
</dbReference>
<keyword evidence="3" id="KW-0813">Transport</keyword>
<dbReference type="GeneID" id="89975211"/>
<feature type="region of interest" description="Disordered" evidence="7">
    <location>
        <begin position="118"/>
        <end position="148"/>
    </location>
</feature>
<evidence type="ECO:0000256" key="2">
    <source>
        <dbReference type="ARBA" id="ARBA00004496"/>
    </source>
</evidence>
<name>A0AAV9N2M5_9EURO</name>
<feature type="region of interest" description="Disordered" evidence="7">
    <location>
        <begin position="1"/>
        <end position="74"/>
    </location>
</feature>
<dbReference type="AlphaFoldDB" id="A0AAV9N2M5"/>
<feature type="compositionally biased region" description="Basic and acidic residues" evidence="7">
    <location>
        <begin position="29"/>
        <end position="39"/>
    </location>
</feature>
<dbReference type="InterPro" id="IPR022784">
    <property type="entry name" value="Ribosome_bgen_Alb1"/>
</dbReference>
<dbReference type="RefSeq" id="XP_064702667.1">
    <property type="nucleotide sequence ID" value="XM_064850598.1"/>
</dbReference>
<dbReference type="Proteomes" id="UP001358417">
    <property type="component" value="Unassembled WGS sequence"/>
</dbReference>
<evidence type="ECO:0008006" key="10">
    <source>
        <dbReference type="Google" id="ProtNLM"/>
    </source>
</evidence>
<dbReference type="GO" id="GO:0005730">
    <property type="term" value="C:nucleolus"/>
    <property type="evidence" value="ECO:0007669"/>
    <property type="project" value="TreeGrafter"/>
</dbReference>
<proteinExistence type="predicted"/>
<sequence>MTKNPKPRQNPLANPRSRASKRASSPSIDIDKSLKDAPRASDATPVLAPKPYGGIHKAKRKQKSLTRGQKKRQERVLARAEVVQDQLAKKVDVSQVRLKRIRERKAQWDDSTAAAAILEQSVQNENADEMEGDGWEDEEMEESGTKVVDSVKLPAFASTTKMVIVDRTASSHNTDAEDDIDTIT</sequence>
<gene>
    <name evidence="8" type="ORF">LTR84_007043</name>
</gene>
<evidence type="ECO:0000256" key="3">
    <source>
        <dbReference type="ARBA" id="ARBA00022448"/>
    </source>
</evidence>
<protein>
    <recommendedName>
        <fullName evidence="10">Alb1-domain-containing protein</fullName>
    </recommendedName>
</protein>
<dbReference type="GO" id="GO:0005737">
    <property type="term" value="C:cytoplasm"/>
    <property type="evidence" value="ECO:0007669"/>
    <property type="project" value="UniProtKB-SubCell"/>
</dbReference>
<evidence type="ECO:0000256" key="1">
    <source>
        <dbReference type="ARBA" id="ARBA00004123"/>
    </source>
</evidence>
<evidence type="ECO:0000256" key="5">
    <source>
        <dbReference type="ARBA" id="ARBA00022517"/>
    </source>
</evidence>
<evidence type="ECO:0000313" key="8">
    <source>
        <dbReference type="EMBL" id="KAK5047100.1"/>
    </source>
</evidence>
<keyword evidence="6" id="KW-0539">Nucleus</keyword>
<dbReference type="EMBL" id="JAVRRD010000027">
    <property type="protein sequence ID" value="KAK5047100.1"/>
    <property type="molecule type" value="Genomic_DNA"/>
</dbReference>
<evidence type="ECO:0000256" key="6">
    <source>
        <dbReference type="ARBA" id="ARBA00023242"/>
    </source>
</evidence>
<feature type="compositionally biased region" description="Basic residues" evidence="7">
    <location>
        <begin position="56"/>
        <end position="73"/>
    </location>
</feature>
<evidence type="ECO:0000256" key="7">
    <source>
        <dbReference type="SAM" id="MobiDB-lite"/>
    </source>
</evidence>
<comment type="caution">
    <text evidence="8">The sequence shown here is derived from an EMBL/GenBank/DDBJ whole genome shotgun (WGS) entry which is preliminary data.</text>
</comment>
<evidence type="ECO:0000256" key="4">
    <source>
        <dbReference type="ARBA" id="ARBA00022490"/>
    </source>
</evidence>
<dbReference type="InterPro" id="IPR053278">
    <property type="entry name" value="Pre-60S_factor_ECM1"/>
</dbReference>
<feature type="compositionally biased region" description="Acidic residues" evidence="7">
    <location>
        <begin position="126"/>
        <end position="142"/>
    </location>
</feature>
<dbReference type="PANTHER" id="PTHR28280:SF1">
    <property type="entry name" value="SHUTTLING PRE-60S FACTOR ECM1"/>
    <property type="match status" value="1"/>
</dbReference>
<comment type="subcellular location">
    <subcellularLocation>
        <location evidence="2">Cytoplasm</location>
    </subcellularLocation>
    <subcellularLocation>
        <location evidence="1">Nucleus</location>
    </subcellularLocation>
</comment>
<organism evidence="8 9">
    <name type="scientific">Exophiala bonariae</name>
    <dbReference type="NCBI Taxonomy" id="1690606"/>
    <lineage>
        <taxon>Eukaryota</taxon>
        <taxon>Fungi</taxon>
        <taxon>Dikarya</taxon>
        <taxon>Ascomycota</taxon>
        <taxon>Pezizomycotina</taxon>
        <taxon>Eurotiomycetes</taxon>
        <taxon>Chaetothyriomycetidae</taxon>
        <taxon>Chaetothyriales</taxon>
        <taxon>Herpotrichiellaceae</taxon>
        <taxon>Exophiala</taxon>
    </lineage>
</organism>
<evidence type="ECO:0000313" key="9">
    <source>
        <dbReference type="Proteomes" id="UP001358417"/>
    </source>
</evidence>